<sequence>MTPLKNVLQVPSLKRLDTSDRNRFITAGLGIVDEWMSGRDFKEEVSCTEFESSEDANITLRCEVCGIIISGKRNW</sequence>
<evidence type="ECO:0000313" key="1">
    <source>
        <dbReference type="EMBL" id="VDM66026.1"/>
    </source>
</evidence>
<reference evidence="1 2" key="1">
    <citation type="submission" date="2018-11" db="EMBL/GenBank/DDBJ databases">
        <authorList>
            <consortium name="Pathogen Informatics"/>
        </authorList>
    </citation>
    <scope>NUCLEOTIDE SEQUENCE [LARGE SCALE GENOMIC DNA]</scope>
</reference>
<name>A0A3P7I982_STRVU</name>
<dbReference type="EMBL" id="UYYB01001911">
    <property type="protein sequence ID" value="VDM66026.1"/>
    <property type="molecule type" value="Genomic_DNA"/>
</dbReference>
<organism evidence="1 2">
    <name type="scientific">Strongylus vulgaris</name>
    <name type="common">Blood worm</name>
    <dbReference type="NCBI Taxonomy" id="40348"/>
    <lineage>
        <taxon>Eukaryota</taxon>
        <taxon>Metazoa</taxon>
        <taxon>Ecdysozoa</taxon>
        <taxon>Nematoda</taxon>
        <taxon>Chromadorea</taxon>
        <taxon>Rhabditida</taxon>
        <taxon>Rhabditina</taxon>
        <taxon>Rhabditomorpha</taxon>
        <taxon>Strongyloidea</taxon>
        <taxon>Strongylidae</taxon>
        <taxon>Strongylus</taxon>
    </lineage>
</organism>
<dbReference type="Proteomes" id="UP000270094">
    <property type="component" value="Unassembled WGS sequence"/>
</dbReference>
<proteinExistence type="predicted"/>
<dbReference type="AlphaFoldDB" id="A0A3P7I982"/>
<accession>A0A3P7I982</accession>
<evidence type="ECO:0000313" key="2">
    <source>
        <dbReference type="Proteomes" id="UP000270094"/>
    </source>
</evidence>
<protein>
    <submittedName>
        <fullName evidence="1">Uncharacterized protein</fullName>
    </submittedName>
</protein>
<keyword evidence="2" id="KW-1185">Reference proteome</keyword>
<dbReference type="OrthoDB" id="5860929at2759"/>
<gene>
    <name evidence="1" type="ORF">SVUK_LOCUS1024</name>
</gene>